<name>A0A1D8UST5_9PROT</name>
<sequence length="84" mass="9847">MGTPRSWIFNKCGTNFFRDIRKIFTSAGVIYVESKNIYKIISVQTDPWHKDTVLQAHLGRRFLQGRASYRLRCQNISWTPAQNL</sequence>
<gene>
    <name evidence="1" type="ORF">A0U89_05660</name>
</gene>
<protein>
    <submittedName>
        <fullName evidence="1">Uncharacterized protein</fullName>
    </submittedName>
</protein>
<keyword evidence="2" id="KW-1185">Reference proteome</keyword>
<proteinExistence type="predicted"/>
<organism evidence="1 2">
    <name type="scientific">Kozakia baliensis</name>
    <dbReference type="NCBI Taxonomy" id="153496"/>
    <lineage>
        <taxon>Bacteria</taxon>
        <taxon>Pseudomonadati</taxon>
        <taxon>Pseudomonadota</taxon>
        <taxon>Alphaproteobacteria</taxon>
        <taxon>Acetobacterales</taxon>
        <taxon>Acetobacteraceae</taxon>
        <taxon>Kozakia</taxon>
    </lineage>
</organism>
<reference evidence="1 2" key="1">
    <citation type="journal article" date="2016" name="Microb. Cell Fact.">
        <title>Dissection of exopolysaccharide biosynthesis in Kozakia baliensis.</title>
        <authorList>
            <person name="Brandt J.U."/>
            <person name="Jakob F."/>
            <person name="Behr J."/>
            <person name="Geissler A.J."/>
            <person name="Vogel R.F."/>
        </authorList>
    </citation>
    <scope>NUCLEOTIDE SEQUENCE [LARGE SCALE GENOMIC DNA]</scope>
    <source>
        <strain evidence="1 2">DSM 14400</strain>
    </source>
</reference>
<dbReference type="Proteomes" id="UP000179145">
    <property type="component" value="Chromosome"/>
</dbReference>
<accession>A0A1D8UST5</accession>
<dbReference type="AlphaFoldDB" id="A0A1D8UST5"/>
<evidence type="ECO:0000313" key="1">
    <source>
        <dbReference type="EMBL" id="AOX16700.1"/>
    </source>
</evidence>
<evidence type="ECO:0000313" key="2">
    <source>
        <dbReference type="Proteomes" id="UP000179145"/>
    </source>
</evidence>
<dbReference type="KEGG" id="kba:A0U89_05660"/>
<dbReference type="EMBL" id="CP014674">
    <property type="protein sequence ID" value="AOX16700.1"/>
    <property type="molecule type" value="Genomic_DNA"/>
</dbReference>